<proteinExistence type="predicted"/>
<dbReference type="Proteomes" id="UP001244011">
    <property type="component" value="Unassembled WGS sequence"/>
</dbReference>
<dbReference type="Gene3D" id="1.25.40.20">
    <property type="entry name" value="Ankyrin repeat-containing domain"/>
    <property type="match status" value="3"/>
</dbReference>
<dbReference type="AlphaFoldDB" id="A0AAJ0C576"/>
<evidence type="ECO:0000313" key="5">
    <source>
        <dbReference type="Proteomes" id="UP001244011"/>
    </source>
</evidence>
<keyword evidence="1" id="KW-0677">Repeat</keyword>
<comment type="caution">
    <text evidence="4">The sequence shown here is derived from an EMBL/GenBank/DDBJ whole genome shotgun (WGS) entry which is preliminary data.</text>
</comment>
<dbReference type="InterPro" id="IPR036770">
    <property type="entry name" value="Ankyrin_rpt-contain_sf"/>
</dbReference>
<evidence type="ECO:0000256" key="3">
    <source>
        <dbReference type="PROSITE-ProRule" id="PRU00023"/>
    </source>
</evidence>
<gene>
    <name evidence="4" type="ORF">QBC33DRAFT_619364</name>
</gene>
<dbReference type="PANTHER" id="PTHR24189:SF50">
    <property type="entry name" value="ANKYRIN REPEAT AND SOCS BOX PROTEIN 2"/>
    <property type="match status" value="1"/>
</dbReference>
<dbReference type="Pfam" id="PF12796">
    <property type="entry name" value="Ank_2"/>
    <property type="match status" value="1"/>
</dbReference>
<evidence type="ECO:0000256" key="1">
    <source>
        <dbReference type="ARBA" id="ARBA00022737"/>
    </source>
</evidence>
<dbReference type="InterPro" id="IPR050745">
    <property type="entry name" value="Multifunctional_regulatory"/>
</dbReference>
<dbReference type="PANTHER" id="PTHR24189">
    <property type="entry name" value="MYOTROPHIN"/>
    <property type="match status" value="1"/>
</dbReference>
<dbReference type="GeneID" id="85315922"/>
<keyword evidence="5" id="KW-1185">Reference proteome</keyword>
<dbReference type="RefSeq" id="XP_060284114.1">
    <property type="nucleotide sequence ID" value="XM_060432735.1"/>
</dbReference>
<protein>
    <submittedName>
        <fullName evidence="4">Ankyrin repeat-containing domain protein</fullName>
    </submittedName>
</protein>
<keyword evidence="2 3" id="KW-0040">ANK repeat</keyword>
<feature type="repeat" description="ANK" evidence="3">
    <location>
        <begin position="389"/>
        <end position="421"/>
    </location>
</feature>
<dbReference type="EMBL" id="MU839007">
    <property type="protein sequence ID" value="KAK1767901.1"/>
    <property type="molecule type" value="Genomic_DNA"/>
</dbReference>
<dbReference type="PROSITE" id="PS50088">
    <property type="entry name" value="ANK_REPEAT"/>
    <property type="match status" value="1"/>
</dbReference>
<sequence length="539" mass="59589">MGCVSTHLVGGLDTSDLDAALQDDEFVRKLILSSRLLSEKSRQNLSLLVQSAQGRPQESSDLNLCPLLKRNDLKRFLTLTEADISLHKSLVPDYQRWSINPATFFESLDMRRDGGLVAYLARQRRNASLLESGLPIDRVRLRIYMLFYAETHGFYRNRDMLEEITYSKEYGGQKYRRLASILGKGCIFLLPPAIPDSVWETRLPLKGGYLEQAAALLKRFNIVEKAAQIDADRSGDIAGLRELWRLGLASIDVMDPYGLGLLYYAAYYCWRSCGTVTAMATCKALLEAGANYEWVDEIGNTPMETMIDALLAESAMRGQHFYSALREVGQLFGKAFVDLWREYRDTRGFTELHEVLLGINYDRGNLDDYLNYAAAEGTILDLLDATDSFGRSALSWAIEHGWTDAAATLIRFGANVNQRMRSGLPMLHLALAGPASGQLDTAFLDIVKVLLLAGADANAIDHEGWTPLHVAASWNSYAAVSTLIEHAGQDLNWNAATSDGKSAAQLAADSGGDAAFIELLASHEQHGPYGSVMAISTFF</sequence>
<dbReference type="SMART" id="SM00248">
    <property type="entry name" value="ANK"/>
    <property type="match status" value="5"/>
</dbReference>
<evidence type="ECO:0000256" key="2">
    <source>
        <dbReference type="ARBA" id="ARBA00023043"/>
    </source>
</evidence>
<accession>A0AAJ0C576</accession>
<dbReference type="SUPFAM" id="SSF48403">
    <property type="entry name" value="Ankyrin repeat"/>
    <property type="match status" value="1"/>
</dbReference>
<evidence type="ECO:0000313" key="4">
    <source>
        <dbReference type="EMBL" id="KAK1767901.1"/>
    </source>
</evidence>
<reference evidence="4" key="1">
    <citation type="submission" date="2023-06" db="EMBL/GenBank/DDBJ databases">
        <title>Genome-scale phylogeny and comparative genomics of the fungal order Sordariales.</title>
        <authorList>
            <consortium name="Lawrence Berkeley National Laboratory"/>
            <person name="Hensen N."/>
            <person name="Bonometti L."/>
            <person name="Westerberg I."/>
            <person name="Brannstrom I.O."/>
            <person name="Guillou S."/>
            <person name="Cros-Aarteil S."/>
            <person name="Calhoun S."/>
            <person name="Haridas S."/>
            <person name="Kuo A."/>
            <person name="Mondo S."/>
            <person name="Pangilinan J."/>
            <person name="Riley R."/>
            <person name="Labutti K."/>
            <person name="Andreopoulos B."/>
            <person name="Lipzen A."/>
            <person name="Chen C."/>
            <person name="Yanf M."/>
            <person name="Daum C."/>
            <person name="Ng V."/>
            <person name="Clum A."/>
            <person name="Steindorff A."/>
            <person name="Ohm R."/>
            <person name="Martin F."/>
            <person name="Silar P."/>
            <person name="Natvig D."/>
            <person name="Lalanne C."/>
            <person name="Gautier V."/>
            <person name="Ament-Velasquez S.L."/>
            <person name="Kruys A."/>
            <person name="Hutchinson M.I."/>
            <person name="Powell A.J."/>
            <person name="Barry K."/>
            <person name="Miller A.N."/>
            <person name="Grigoriev I.V."/>
            <person name="Debuchy R."/>
            <person name="Gladieux P."/>
            <person name="Thoren M.H."/>
            <person name="Johannesson H."/>
        </authorList>
    </citation>
    <scope>NUCLEOTIDE SEQUENCE</scope>
    <source>
        <strain evidence="4">8032-3</strain>
    </source>
</reference>
<dbReference type="InterPro" id="IPR002110">
    <property type="entry name" value="Ankyrin_rpt"/>
</dbReference>
<name>A0AAJ0C576_9PEZI</name>
<organism evidence="4 5">
    <name type="scientific">Phialemonium atrogriseum</name>
    <dbReference type="NCBI Taxonomy" id="1093897"/>
    <lineage>
        <taxon>Eukaryota</taxon>
        <taxon>Fungi</taxon>
        <taxon>Dikarya</taxon>
        <taxon>Ascomycota</taxon>
        <taxon>Pezizomycotina</taxon>
        <taxon>Sordariomycetes</taxon>
        <taxon>Sordariomycetidae</taxon>
        <taxon>Cephalothecales</taxon>
        <taxon>Cephalothecaceae</taxon>
        <taxon>Phialemonium</taxon>
    </lineage>
</organism>
<dbReference type="Pfam" id="PF00023">
    <property type="entry name" value="Ank"/>
    <property type="match status" value="1"/>
</dbReference>